<reference evidence="3 4" key="1">
    <citation type="journal article" date="2018" name="Int. J. Syst. Evol. Microbiol.">
        <title>Mesosutterella multiformis gen. nov., sp. nov., a member of the family Sutterellaceae and Sutterella megalosphaeroides sp. nov., isolated from human faeces.</title>
        <authorList>
            <person name="Sakamoto M."/>
            <person name="Ikeyama N."/>
            <person name="Kunihiro T."/>
            <person name="Iino T."/>
            <person name="Yuki M."/>
            <person name="Ohkuma M."/>
        </authorList>
    </citation>
    <scope>NUCLEOTIDE SEQUENCE [LARGE SCALE GENOMIC DNA]</scope>
    <source>
        <strain evidence="3 4">6FBBBH3</strain>
    </source>
</reference>
<dbReference type="GO" id="GO:0019450">
    <property type="term" value="P:L-cysteine catabolic process to pyruvate"/>
    <property type="evidence" value="ECO:0007669"/>
    <property type="project" value="TreeGrafter"/>
</dbReference>
<feature type="domain" description="Serine dehydratase-like alpha subunit" evidence="2">
    <location>
        <begin position="105"/>
        <end position="434"/>
    </location>
</feature>
<dbReference type="PIRSF" id="PIRSF006054">
    <property type="entry name" value="UCP006054"/>
    <property type="match status" value="1"/>
</dbReference>
<evidence type="ECO:0000256" key="1">
    <source>
        <dbReference type="HAMAP-Rule" id="MF_01845"/>
    </source>
</evidence>
<protein>
    <recommendedName>
        <fullName evidence="1">UPF0597 protein SUTMEG_13400</fullName>
    </recommendedName>
</protein>
<dbReference type="InterPro" id="IPR005130">
    <property type="entry name" value="Ser_deHydtase-like_asu"/>
</dbReference>
<dbReference type="EMBL" id="AP018786">
    <property type="protein sequence ID" value="BBF23449.1"/>
    <property type="molecule type" value="Genomic_DNA"/>
</dbReference>
<keyword evidence="4" id="KW-1185">Reference proteome</keyword>
<dbReference type="PANTHER" id="PTHR30501:SF2">
    <property type="entry name" value="UPF0597 PROTEIN YHAM"/>
    <property type="match status" value="1"/>
</dbReference>
<gene>
    <name evidence="3" type="ORF">SUTMEG_13400</name>
</gene>
<dbReference type="Pfam" id="PF03313">
    <property type="entry name" value="SDH_alpha"/>
    <property type="match status" value="1"/>
</dbReference>
<dbReference type="InterPro" id="IPR021144">
    <property type="entry name" value="UPF0597"/>
</dbReference>
<evidence type="ECO:0000259" key="2">
    <source>
        <dbReference type="Pfam" id="PF03313"/>
    </source>
</evidence>
<dbReference type="Proteomes" id="UP000271003">
    <property type="component" value="Chromosome"/>
</dbReference>
<dbReference type="OrthoDB" id="41906at2"/>
<dbReference type="AlphaFoldDB" id="A0A2Z6IAJ8"/>
<name>A0A2Z6IAJ8_9BURK</name>
<dbReference type="PANTHER" id="PTHR30501">
    <property type="entry name" value="UPF0597 PROTEIN YHAM"/>
    <property type="match status" value="1"/>
</dbReference>
<accession>A0A2Z6IAJ8</accession>
<comment type="similarity">
    <text evidence="1">Belongs to the UPF0597 family.</text>
</comment>
<dbReference type="RefSeq" id="WP_120177057.1">
    <property type="nucleotide sequence ID" value="NZ_AP018786.1"/>
</dbReference>
<organism evidence="3 4">
    <name type="scientific">Sutterella megalosphaeroides</name>
    <dbReference type="NCBI Taxonomy" id="2494234"/>
    <lineage>
        <taxon>Bacteria</taxon>
        <taxon>Pseudomonadati</taxon>
        <taxon>Pseudomonadota</taxon>
        <taxon>Betaproteobacteria</taxon>
        <taxon>Burkholderiales</taxon>
        <taxon>Sutterellaceae</taxon>
        <taxon>Sutterella</taxon>
    </lineage>
</organism>
<proteinExistence type="inferred from homology"/>
<evidence type="ECO:0000313" key="3">
    <source>
        <dbReference type="EMBL" id="BBF23449.1"/>
    </source>
</evidence>
<dbReference type="GO" id="GO:0080146">
    <property type="term" value="F:L-cysteine desulfhydrase activity"/>
    <property type="evidence" value="ECO:0007669"/>
    <property type="project" value="TreeGrafter"/>
</dbReference>
<evidence type="ECO:0000313" key="4">
    <source>
        <dbReference type="Proteomes" id="UP000271003"/>
    </source>
</evidence>
<dbReference type="KEGG" id="sutt:SUTMEG_13400"/>
<sequence>MSTSTHDETHVTDGALSDFERACASYNRALAAELLPAMGCTEPIALAYAAAIAGARLGGLPDTVDAEVSRNIVKNVKSVVVPNTDGLRGIEAAVTAGFAVSRPEAGLQVLSVVSDEEKAIVHERMNAPDRWPVRVHATEEPDVFFIKVTGTRDGKTVSVTIRTCHTNVTRIEENGVTVFEEGDAHAEETSGEHWSIAALIAAARTMPLDAARPLLERQIAMNMAIAEEGLKGGWGARVGAVLLKRNPDDPAVKARAWAAAASDARMNGCELPVVIVSGSGNQGITASVPVVIFAESLKSDEEARLRAVLLSDLVTIALKQGIGKLSAYCGAVSAGCGSGAGIALLKGYDDRAIESVITNALAITSGLICDGAKSSCAAKIAMSVEGALVALDMVKNEQVFREGDGIVQHSVDETAEAVGRIASRGMVSTDREIIRVMLGEK</sequence>
<dbReference type="HAMAP" id="MF_01845">
    <property type="entry name" value="UPF0597"/>
    <property type="match status" value="1"/>
</dbReference>